<evidence type="ECO:0000256" key="2">
    <source>
        <dbReference type="SAM" id="MobiDB-lite"/>
    </source>
</evidence>
<organism evidence="6 7">
    <name type="scientific">Pseudoduganella namucuonensis</name>
    <dbReference type="NCBI Taxonomy" id="1035707"/>
    <lineage>
        <taxon>Bacteria</taxon>
        <taxon>Pseudomonadati</taxon>
        <taxon>Pseudomonadota</taxon>
        <taxon>Betaproteobacteria</taxon>
        <taxon>Burkholderiales</taxon>
        <taxon>Oxalobacteraceae</taxon>
        <taxon>Telluria group</taxon>
        <taxon>Pseudoduganella</taxon>
    </lineage>
</organism>
<dbReference type="RefSeq" id="WP_177307532.1">
    <property type="nucleotide sequence ID" value="NZ_FPBO01000032.1"/>
</dbReference>
<proteinExistence type="predicted"/>
<dbReference type="Proteomes" id="UP000199391">
    <property type="component" value="Unassembled WGS sequence"/>
</dbReference>
<protein>
    <submittedName>
        <fullName evidence="6">Response regulator c-di-GMP phosphodiesterase, RpfG family, contains REC and HD-GYP domains</fullName>
    </submittedName>
</protein>
<feature type="domain" description="Response regulatory" evidence="3">
    <location>
        <begin position="26"/>
        <end position="140"/>
    </location>
</feature>
<keyword evidence="1" id="KW-0597">Phosphoprotein</keyword>
<dbReference type="InterPro" id="IPR006674">
    <property type="entry name" value="HD_domain"/>
</dbReference>
<accession>A0A1I7LMA1</accession>
<dbReference type="GO" id="GO:0008081">
    <property type="term" value="F:phosphoric diester hydrolase activity"/>
    <property type="evidence" value="ECO:0007669"/>
    <property type="project" value="UniProtKB-ARBA"/>
</dbReference>
<dbReference type="InterPro" id="IPR052020">
    <property type="entry name" value="Cyclic_di-GMP/3'3'-cGAMP_PDE"/>
</dbReference>
<evidence type="ECO:0000259" key="4">
    <source>
        <dbReference type="PROSITE" id="PS51831"/>
    </source>
</evidence>
<dbReference type="STRING" id="1035707.SAMN05216552_103243"/>
<evidence type="ECO:0000256" key="1">
    <source>
        <dbReference type="PROSITE-ProRule" id="PRU00169"/>
    </source>
</evidence>
<reference evidence="7" key="1">
    <citation type="submission" date="2016-10" db="EMBL/GenBank/DDBJ databases">
        <authorList>
            <person name="Varghese N."/>
            <person name="Submissions S."/>
        </authorList>
    </citation>
    <scope>NUCLEOTIDE SEQUENCE [LARGE SCALE GENOMIC DNA]</scope>
    <source>
        <strain evidence="7">CGMCC 1.11014</strain>
    </source>
</reference>
<dbReference type="SMART" id="SM00471">
    <property type="entry name" value="HDc"/>
    <property type="match status" value="1"/>
</dbReference>
<dbReference type="Gene3D" id="1.10.3210.10">
    <property type="entry name" value="Hypothetical protein af1432"/>
    <property type="match status" value="1"/>
</dbReference>
<evidence type="ECO:0000259" key="5">
    <source>
        <dbReference type="PROSITE" id="PS51832"/>
    </source>
</evidence>
<feature type="domain" description="HD" evidence="4">
    <location>
        <begin position="348"/>
        <end position="472"/>
    </location>
</feature>
<dbReference type="PROSITE" id="PS51831">
    <property type="entry name" value="HD"/>
    <property type="match status" value="1"/>
</dbReference>
<feature type="compositionally biased region" description="Acidic residues" evidence="2">
    <location>
        <begin position="1"/>
        <end position="13"/>
    </location>
</feature>
<name>A0A1I7LMA1_9BURK</name>
<dbReference type="PROSITE" id="PS50110">
    <property type="entry name" value="RESPONSE_REGULATORY"/>
    <property type="match status" value="1"/>
</dbReference>
<dbReference type="GO" id="GO:0000160">
    <property type="term" value="P:phosphorelay signal transduction system"/>
    <property type="evidence" value="ECO:0007669"/>
    <property type="project" value="InterPro"/>
</dbReference>
<dbReference type="Pfam" id="PF11849">
    <property type="entry name" value="DUF3369"/>
    <property type="match status" value="1"/>
</dbReference>
<dbReference type="PANTHER" id="PTHR45228:SF9">
    <property type="entry name" value="3'3'-CGAMP-SPECIFIC PHOSPHODIESTERASE 2"/>
    <property type="match status" value="1"/>
</dbReference>
<dbReference type="InterPro" id="IPR003607">
    <property type="entry name" value="HD/PDEase_dom"/>
</dbReference>
<dbReference type="CDD" id="cd00077">
    <property type="entry name" value="HDc"/>
    <property type="match status" value="1"/>
</dbReference>
<evidence type="ECO:0000313" key="6">
    <source>
        <dbReference type="EMBL" id="SFV10755.1"/>
    </source>
</evidence>
<dbReference type="AlphaFoldDB" id="A0A1I7LMA1"/>
<dbReference type="InterPro" id="IPR021800">
    <property type="entry name" value="DUF3369"/>
</dbReference>
<dbReference type="Gene3D" id="3.40.50.2300">
    <property type="match status" value="1"/>
</dbReference>
<feature type="domain" description="HD-GYP" evidence="5">
    <location>
        <begin position="326"/>
        <end position="519"/>
    </location>
</feature>
<dbReference type="SUPFAM" id="SSF109604">
    <property type="entry name" value="HD-domain/PDEase-like"/>
    <property type="match status" value="1"/>
</dbReference>
<sequence length="519" mass="57084">MTEDDDMLFEDDAAPAGAPAPSPAWQVLVVDDEVSVHQVTQLVMSDFTFDGRPLRFTHCYSAAEARAALSRPNQFALILLDVVMESEHAGLDLVKHIREELGNGMVRIVLRTGQPGQAPQAYVLKTYDINDYREKTDLTHAKLSTVFYSALRAYRDLTRLERARAGLRRSIDAITQVCDSDNLRGFCSAVLEQASALLGHDGEGVCASRQGGGDVRGGVDAYAAARTDAGLRVLAVTPAYAALRVDETLDRLPLPVRQAFIRCMRERRDHHGDRHYACYYRTREDNECLLYMAFSEPIGEEERELLGMFSANVAITYEKLLQREEIAATQEATVAILGEALERRSAAPGAHVRRVGAISAMLADAARLAPGAARRLRLAAPLHDVGHAAVPDDVLNTPGPLDDAQWGVMRRHCEAGRAMLAGSPQPVLKLAAAIAHEHHERWDGAGYPRGLSGERISMAGRIVALADFVDAMVSPRCYRPAWPLEHALEQVRAESGKRFDPALALLLLAREAELRRLYE</sequence>
<dbReference type="InterPro" id="IPR037522">
    <property type="entry name" value="HD_GYP_dom"/>
</dbReference>
<feature type="modified residue" description="4-aspartylphosphate" evidence="1">
    <location>
        <position position="81"/>
    </location>
</feature>
<gene>
    <name evidence="6" type="ORF">SAMN05216552_103243</name>
</gene>
<feature type="region of interest" description="Disordered" evidence="2">
    <location>
        <begin position="1"/>
        <end position="20"/>
    </location>
</feature>
<dbReference type="InterPro" id="IPR011006">
    <property type="entry name" value="CheY-like_superfamily"/>
</dbReference>
<evidence type="ECO:0000259" key="3">
    <source>
        <dbReference type="PROSITE" id="PS50110"/>
    </source>
</evidence>
<dbReference type="SUPFAM" id="SSF52172">
    <property type="entry name" value="CheY-like"/>
    <property type="match status" value="1"/>
</dbReference>
<dbReference type="Pfam" id="PF13487">
    <property type="entry name" value="HD_5"/>
    <property type="match status" value="1"/>
</dbReference>
<dbReference type="PANTHER" id="PTHR45228">
    <property type="entry name" value="CYCLIC DI-GMP PHOSPHODIESTERASE TM_0186-RELATED"/>
    <property type="match status" value="1"/>
</dbReference>
<dbReference type="EMBL" id="FPBO01000032">
    <property type="protein sequence ID" value="SFV10755.1"/>
    <property type="molecule type" value="Genomic_DNA"/>
</dbReference>
<dbReference type="InterPro" id="IPR001789">
    <property type="entry name" value="Sig_transdc_resp-reg_receiver"/>
</dbReference>
<evidence type="ECO:0000313" key="7">
    <source>
        <dbReference type="Proteomes" id="UP000199391"/>
    </source>
</evidence>
<dbReference type="PROSITE" id="PS51832">
    <property type="entry name" value="HD_GYP"/>
    <property type="match status" value="1"/>
</dbReference>
<keyword evidence="7" id="KW-1185">Reference proteome</keyword>